<dbReference type="SUPFAM" id="SSF81383">
    <property type="entry name" value="F-box domain"/>
    <property type="match status" value="1"/>
</dbReference>
<dbReference type="Proteomes" id="UP000030669">
    <property type="component" value="Unassembled WGS sequence"/>
</dbReference>
<evidence type="ECO:0000259" key="1">
    <source>
        <dbReference type="Pfam" id="PF00646"/>
    </source>
</evidence>
<protein>
    <recommendedName>
        <fullName evidence="1">F-box domain-containing protein</fullName>
    </recommendedName>
</protein>
<dbReference type="HOGENOM" id="CLU_047279_0_0_1"/>
<dbReference type="RefSeq" id="XP_007867273.1">
    <property type="nucleotide sequence ID" value="XM_007869082.1"/>
</dbReference>
<gene>
    <name evidence="2" type="ORF">GLOTRDRAFT_94322</name>
</gene>
<dbReference type="KEGG" id="gtr:GLOTRDRAFT_94322"/>
<evidence type="ECO:0000313" key="2">
    <source>
        <dbReference type="EMBL" id="EPQ53895.1"/>
    </source>
</evidence>
<feature type="domain" description="F-box" evidence="1">
    <location>
        <begin position="12"/>
        <end position="43"/>
    </location>
</feature>
<sequence>MRLQDLTDHSYYILLAVLSYLDRRDLARLSVTTSSLLDICRDRMVQHVEFHGTLKFPLSTYASFCRFMLCKPSRLLLLETLFVNLTACYTELDDLGELDAMLGLDEPAELRVTELLETLLAPLLESAVNLSRLTIAGVGDLESFPALKTALVAAFARTRTLKLTGRNLIELLRHMLQLYHTIPLSRLFLQLRPGERWVDIWRLLEPCRNTLTYLAIDLGALDGSPIPPLESSDPWPLMSELAIFSYMPPVAQIFTSQTLRMVFPNLQHLRIPSGAVSRDEAAEGECEWGTLLSFSGHARTMVSLAFNCQLLELNLDGDNWALYQPRFPNSARHLYTAFRLGQPRCFSFEIFDVCTPFDEDLEDELCRPSLWSDALHMEYAHLTITEGPCCSRLLEFLVRSTLRISASCTVLLPITLPIDLP</sequence>
<organism evidence="2 3">
    <name type="scientific">Gloeophyllum trabeum (strain ATCC 11539 / FP-39264 / Madison 617)</name>
    <name type="common">Brown rot fungus</name>
    <dbReference type="NCBI Taxonomy" id="670483"/>
    <lineage>
        <taxon>Eukaryota</taxon>
        <taxon>Fungi</taxon>
        <taxon>Dikarya</taxon>
        <taxon>Basidiomycota</taxon>
        <taxon>Agaricomycotina</taxon>
        <taxon>Agaricomycetes</taxon>
        <taxon>Gloeophyllales</taxon>
        <taxon>Gloeophyllaceae</taxon>
        <taxon>Gloeophyllum</taxon>
    </lineage>
</organism>
<dbReference type="GeneID" id="19309590"/>
<dbReference type="InterPro" id="IPR001810">
    <property type="entry name" value="F-box_dom"/>
</dbReference>
<reference evidence="2 3" key="1">
    <citation type="journal article" date="2012" name="Science">
        <title>The Paleozoic origin of enzymatic lignin decomposition reconstructed from 31 fungal genomes.</title>
        <authorList>
            <person name="Floudas D."/>
            <person name="Binder M."/>
            <person name="Riley R."/>
            <person name="Barry K."/>
            <person name="Blanchette R.A."/>
            <person name="Henrissat B."/>
            <person name="Martinez A.T."/>
            <person name="Otillar R."/>
            <person name="Spatafora J.W."/>
            <person name="Yadav J.S."/>
            <person name="Aerts A."/>
            <person name="Benoit I."/>
            <person name="Boyd A."/>
            <person name="Carlson A."/>
            <person name="Copeland A."/>
            <person name="Coutinho P.M."/>
            <person name="de Vries R.P."/>
            <person name="Ferreira P."/>
            <person name="Findley K."/>
            <person name="Foster B."/>
            <person name="Gaskell J."/>
            <person name="Glotzer D."/>
            <person name="Gorecki P."/>
            <person name="Heitman J."/>
            <person name="Hesse C."/>
            <person name="Hori C."/>
            <person name="Igarashi K."/>
            <person name="Jurgens J.A."/>
            <person name="Kallen N."/>
            <person name="Kersten P."/>
            <person name="Kohler A."/>
            <person name="Kuees U."/>
            <person name="Kumar T.K.A."/>
            <person name="Kuo A."/>
            <person name="LaButti K."/>
            <person name="Larrondo L.F."/>
            <person name="Lindquist E."/>
            <person name="Ling A."/>
            <person name="Lombard V."/>
            <person name="Lucas S."/>
            <person name="Lundell T."/>
            <person name="Martin R."/>
            <person name="McLaughlin D.J."/>
            <person name="Morgenstern I."/>
            <person name="Morin E."/>
            <person name="Murat C."/>
            <person name="Nagy L.G."/>
            <person name="Nolan M."/>
            <person name="Ohm R.A."/>
            <person name="Patyshakuliyeva A."/>
            <person name="Rokas A."/>
            <person name="Ruiz-Duenas F.J."/>
            <person name="Sabat G."/>
            <person name="Salamov A."/>
            <person name="Samejima M."/>
            <person name="Schmutz J."/>
            <person name="Slot J.C."/>
            <person name="St John F."/>
            <person name="Stenlid J."/>
            <person name="Sun H."/>
            <person name="Sun S."/>
            <person name="Syed K."/>
            <person name="Tsang A."/>
            <person name="Wiebenga A."/>
            <person name="Young D."/>
            <person name="Pisabarro A."/>
            <person name="Eastwood D.C."/>
            <person name="Martin F."/>
            <person name="Cullen D."/>
            <person name="Grigoriev I.V."/>
            <person name="Hibbett D.S."/>
        </authorList>
    </citation>
    <scope>NUCLEOTIDE SEQUENCE [LARGE SCALE GENOMIC DNA]</scope>
    <source>
        <strain evidence="2 3">ATCC 11539</strain>
    </source>
</reference>
<dbReference type="AlphaFoldDB" id="S7RHY5"/>
<accession>S7RHY5</accession>
<proteinExistence type="predicted"/>
<dbReference type="Pfam" id="PF00646">
    <property type="entry name" value="F-box"/>
    <property type="match status" value="1"/>
</dbReference>
<evidence type="ECO:0000313" key="3">
    <source>
        <dbReference type="Proteomes" id="UP000030669"/>
    </source>
</evidence>
<name>S7RHY5_GLOTA</name>
<dbReference type="EMBL" id="KB469304">
    <property type="protein sequence ID" value="EPQ53895.1"/>
    <property type="molecule type" value="Genomic_DNA"/>
</dbReference>
<keyword evidence="3" id="KW-1185">Reference proteome</keyword>
<dbReference type="InterPro" id="IPR036047">
    <property type="entry name" value="F-box-like_dom_sf"/>
</dbReference>